<keyword evidence="2" id="KW-1185">Reference proteome</keyword>
<dbReference type="InterPro" id="IPR004027">
    <property type="entry name" value="SEC_C_motif"/>
</dbReference>
<dbReference type="EMBL" id="FRCZ01000005">
    <property type="protein sequence ID" value="SHN23488.1"/>
    <property type="molecule type" value="Genomic_DNA"/>
</dbReference>
<dbReference type="STRING" id="1027249.SAMN05216179_2684"/>
<reference evidence="1 2" key="1">
    <citation type="submission" date="2016-11" db="EMBL/GenBank/DDBJ databases">
        <authorList>
            <person name="Jaros S."/>
            <person name="Januszkiewicz K."/>
            <person name="Wedrychowicz H."/>
        </authorList>
    </citation>
    <scope>NUCLEOTIDE SEQUENCE [LARGE SCALE GENOMIC DNA]</scope>
    <source>
        <strain evidence="1 2">CGMCC 1.10681</strain>
    </source>
</reference>
<accession>A0A1M7Q057</accession>
<dbReference type="Gene3D" id="3.10.450.50">
    <property type="match status" value="1"/>
</dbReference>
<proteinExistence type="predicted"/>
<sequence length="123" mass="14426">MVNYKLKAQLLDVVDNQLRDNDPKTTKRTLHRLLDLGYSETESKEMIAAILVEEMHDVMKNNEVYNEKRYCKKLDKLPEYYLQKYVESESDQEIQSKVVNEDKVGRNDPCPCGSEKKYKKCCG</sequence>
<protein>
    <submittedName>
        <fullName evidence="1">SEC-C motif-containing protein</fullName>
    </submittedName>
</protein>
<evidence type="ECO:0000313" key="1">
    <source>
        <dbReference type="EMBL" id="SHN23488.1"/>
    </source>
</evidence>
<name>A0A1M7Q057_9BACI</name>
<gene>
    <name evidence="1" type="ORF">SAMN05216179_2684</name>
</gene>
<dbReference type="Pfam" id="PF02810">
    <property type="entry name" value="SEC-C"/>
    <property type="match status" value="1"/>
</dbReference>
<organism evidence="1 2">
    <name type="scientific">Gracilibacillus kekensis</name>
    <dbReference type="NCBI Taxonomy" id="1027249"/>
    <lineage>
        <taxon>Bacteria</taxon>
        <taxon>Bacillati</taxon>
        <taxon>Bacillota</taxon>
        <taxon>Bacilli</taxon>
        <taxon>Bacillales</taxon>
        <taxon>Bacillaceae</taxon>
        <taxon>Gracilibacillus</taxon>
    </lineage>
</organism>
<dbReference type="AlphaFoldDB" id="A0A1M7Q057"/>
<dbReference type="SUPFAM" id="SSF103642">
    <property type="entry name" value="Sec-C motif"/>
    <property type="match status" value="1"/>
</dbReference>
<evidence type="ECO:0000313" key="2">
    <source>
        <dbReference type="Proteomes" id="UP000184184"/>
    </source>
</evidence>
<dbReference type="Proteomes" id="UP000184184">
    <property type="component" value="Unassembled WGS sequence"/>
</dbReference>